<feature type="transmembrane region" description="Helical" evidence="9">
    <location>
        <begin position="275"/>
        <end position="293"/>
    </location>
</feature>
<dbReference type="Proteomes" id="UP000272528">
    <property type="component" value="Chromosome"/>
</dbReference>
<evidence type="ECO:0000256" key="5">
    <source>
        <dbReference type="ARBA" id="ARBA00022741"/>
    </source>
</evidence>
<comment type="catalytic activity">
    <reaction evidence="1">
        <text>ATP + protein L-histidine = ADP + protein N-phospho-L-histidine.</text>
        <dbReference type="EC" id="2.7.13.3"/>
    </reaction>
</comment>
<evidence type="ECO:0000256" key="9">
    <source>
        <dbReference type="SAM" id="Phobius"/>
    </source>
</evidence>
<evidence type="ECO:0000313" key="13">
    <source>
        <dbReference type="Proteomes" id="UP000272528"/>
    </source>
</evidence>
<dbReference type="SUPFAM" id="SSF47384">
    <property type="entry name" value="Homodimeric domain of signal transducing histidine kinase"/>
    <property type="match status" value="1"/>
</dbReference>
<keyword evidence="9" id="KW-0472">Membrane</keyword>
<evidence type="ECO:0000256" key="2">
    <source>
        <dbReference type="ARBA" id="ARBA00012438"/>
    </source>
</evidence>
<dbReference type="Gene3D" id="3.30.565.10">
    <property type="entry name" value="Histidine kinase-like ATPase, C-terminal domain"/>
    <property type="match status" value="1"/>
</dbReference>
<proteinExistence type="predicted"/>
<dbReference type="Pfam" id="PF00512">
    <property type="entry name" value="HisKA"/>
    <property type="match status" value="1"/>
</dbReference>
<evidence type="ECO:0000256" key="1">
    <source>
        <dbReference type="ARBA" id="ARBA00000085"/>
    </source>
</evidence>
<keyword evidence="6 12" id="KW-0418">Kinase</keyword>
<keyword evidence="3" id="KW-0597">Phosphoprotein</keyword>
<dbReference type="InterPro" id="IPR005467">
    <property type="entry name" value="His_kinase_dom"/>
</dbReference>
<feature type="transmembrane region" description="Helical" evidence="9">
    <location>
        <begin position="299"/>
        <end position="324"/>
    </location>
</feature>
<feature type="signal peptide" evidence="10">
    <location>
        <begin position="1"/>
        <end position="26"/>
    </location>
</feature>
<dbReference type="PROSITE" id="PS50109">
    <property type="entry name" value="HIS_KIN"/>
    <property type="match status" value="1"/>
</dbReference>
<dbReference type="CDD" id="cd00082">
    <property type="entry name" value="HisKA"/>
    <property type="match status" value="1"/>
</dbReference>
<dbReference type="KEGG" id="palb:EJC50_19795"/>
<dbReference type="EMBL" id="CP034437">
    <property type="protein sequence ID" value="AZN41670.1"/>
    <property type="molecule type" value="Genomic_DNA"/>
</dbReference>
<keyword evidence="4" id="KW-0808">Transferase</keyword>
<protein>
    <recommendedName>
        <fullName evidence="2">histidine kinase</fullName>
        <ecNumber evidence="2">2.7.13.3</ecNumber>
    </recommendedName>
</protein>
<dbReference type="OrthoDB" id="9815750at2"/>
<keyword evidence="9" id="KW-1133">Transmembrane helix</keyword>
<evidence type="ECO:0000256" key="7">
    <source>
        <dbReference type="ARBA" id="ARBA00022840"/>
    </source>
</evidence>
<evidence type="ECO:0000259" key="11">
    <source>
        <dbReference type="PROSITE" id="PS50109"/>
    </source>
</evidence>
<dbReference type="AlphaFoldDB" id="A0A3S9A7G5"/>
<feature type="domain" description="Histidine kinase" evidence="11">
    <location>
        <begin position="423"/>
        <end position="629"/>
    </location>
</feature>
<feature type="transmembrane region" description="Helical" evidence="9">
    <location>
        <begin position="367"/>
        <end position="384"/>
    </location>
</feature>
<reference evidence="13" key="1">
    <citation type="submission" date="2018-12" db="EMBL/GenBank/DDBJ databases">
        <title>Genome sequence of Peanibacillus sp.</title>
        <authorList>
            <person name="Subramani G."/>
            <person name="Srinivasan S."/>
            <person name="Kim M.K."/>
        </authorList>
    </citation>
    <scope>NUCLEOTIDE SEQUENCE [LARGE SCALE GENOMIC DNA]</scope>
    <source>
        <strain evidence="13">18JY67-1</strain>
    </source>
</reference>
<dbReference type="PRINTS" id="PR00344">
    <property type="entry name" value="BCTRLSENSOR"/>
</dbReference>
<dbReference type="InterPro" id="IPR004358">
    <property type="entry name" value="Sig_transdc_His_kin-like_C"/>
</dbReference>
<dbReference type="Pfam" id="PF02518">
    <property type="entry name" value="HATPase_c"/>
    <property type="match status" value="1"/>
</dbReference>
<accession>A0A3S9A7G5</accession>
<keyword evidence="5" id="KW-0547">Nucleotide-binding</keyword>
<sequence>MRLNVFIRIFLIIASIFLLVPNPAGASPASADSSISSWKIKWETEANRLATPDQTLRTTGWQDIQASEPAVSKPEHAVSAWIRIKLPEIGNNQGVFFHSIYAQNITVYLGGEEIFHSERKHWFDLNRVLIPLKHYDSGQELLMHLESHTDRLGLGHGINISDYQVLMRSYAKFDLLDIILGSAFVFVAFVMLVCSVFLDRNLLKSWLALCFIILPIGGLLIGYSPFLYTFYGKYGYLYQGLFDLSLYLFLPSLMIFFELLFGTGYQGIVKHFRKILIAYSIFGTIALTINWVSDYEFQHIYFFFSVTVIGMFMLAQFVLILSILVKQLWKRNIDSIILSIGLAVFALVSVSELLRFYASSKTYDLSWWKWGLVAFVLSLIVLLGRRISYQHKLIITYSRDLENYNSQLQRSEKMEIISQLAASVAHEVRNPLQVTRGMLQILEKRHDIPPKSENFYKLAIDELDRASTIITDFLTFAKPQMEQVNELDLADEFKHVEGLIVPLANLQGGRLEMSVPRSLRIMGNSSKLKQALINIIKNSIEAMEGSGVVKIWAYEEREQVVIHIADSGAGMDERILERLGEPYFTNKTKGTGLGLMVTFRIIEVMQGTIKFKSQKGVGTEAMIRFPAARYNETNAEVTI</sequence>
<keyword evidence="7" id="KW-0067">ATP-binding</keyword>
<dbReference type="InterPro" id="IPR036890">
    <property type="entry name" value="HATPase_C_sf"/>
</dbReference>
<dbReference type="SMART" id="SM00388">
    <property type="entry name" value="HisKA"/>
    <property type="match status" value="1"/>
</dbReference>
<evidence type="ECO:0000256" key="3">
    <source>
        <dbReference type="ARBA" id="ARBA00022553"/>
    </source>
</evidence>
<feature type="chain" id="PRO_5019162910" description="histidine kinase" evidence="10">
    <location>
        <begin position="27"/>
        <end position="639"/>
    </location>
</feature>
<evidence type="ECO:0000256" key="10">
    <source>
        <dbReference type="SAM" id="SignalP"/>
    </source>
</evidence>
<name>A0A3S9A7G5_9BACL</name>
<dbReference type="EC" id="2.7.13.3" evidence="2"/>
<feature type="transmembrane region" description="Helical" evidence="9">
    <location>
        <begin position="205"/>
        <end position="224"/>
    </location>
</feature>
<evidence type="ECO:0000256" key="4">
    <source>
        <dbReference type="ARBA" id="ARBA00022679"/>
    </source>
</evidence>
<keyword evidence="13" id="KW-1185">Reference proteome</keyword>
<dbReference type="Gene3D" id="1.10.287.130">
    <property type="match status" value="1"/>
</dbReference>
<evidence type="ECO:0000313" key="12">
    <source>
        <dbReference type="EMBL" id="AZN41670.1"/>
    </source>
</evidence>
<keyword evidence="10" id="KW-0732">Signal</keyword>
<dbReference type="InterPro" id="IPR003661">
    <property type="entry name" value="HisK_dim/P_dom"/>
</dbReference>
<keyword evidence="8" id="KW-0902">Two-component regulatory system</keyword>
<evidence type="ECO:0000256" key="6">
    <source>
        <dbReference type="ARBA" id="ARBA00022777"/>
    </source>
</evidence>
<gene>
    <name evidence="12" type="ORF">EJC50_19795</name>
</gene>
<dbReference type="PANTHER" id="PTHR43065">
    <property type="entry name" value="SENSOR HISTIDINE KINASE"/>
    <property type="match status" value="1"/>
</dbReference>
<feature type="transmembrane region" description="Helical" evidence="9">
    <location>
        <begin position="178"/>
        <end position="198"/>
    </location>
</feature>
<organism evidence="12 13">
    <name type="scientific">Paenibacillus albus</name>
    <dbReference type="NCBI Taxonomy" id="2495582"/>
    <lineage>
        <taxon>Bacteria</taxon>
        <taxon>Bacillati</taxon>
        <taxon>Bacillota</taxon>
        <taxon>Bacilli</taxon>
        <taxon>Bacillales</taxon>
        <taxon>Paenibacillaceae</taxon>
        <taxon>Paenibacillus</taxon>
    </lineage>
</organism>
<feature type="transmembrane region" description="Helical" evidence="9">
    <location>
        <begin position="336"/>
        <end position="355"/>
    </location>
</feature>
<dbReference type="InterPro" id="IPR036097">
    <property type="entry name" value="HisK_dim/P_sf"/>
</dbReference>
<dbReference type="SMART" id="SM00387">
    <property type="entry name" value="HATPase_c"/>
    <property type="match status" value="1"/>
</dbReference>
<dbReference type="SUPFAM" id="SSF55874">
    <property type="entry name" value="ATPase domain of HSP90 chaperone/DNA topoisomerase II/histidine kinase"/>
    <property type="match status" value="1"/>
</dbReference>
<dbReference type="GO" id="GO:0005524">
    <property type="term" value="F:ATP binding"/>
    <property type="evidence" value="ECO:0007669"/>
    <property type="project" value="UniProtKB-KW"/>
</dbReference>
<feature type="transmembrane region" description="Helical" evidence="9">
    <location>
        <begin position="244"/>
        <end position="263"/>
    </location>
</feature>
<evidence type="ECO:0000256" key="8">
    <source>
        <dbReference type="ARBA" id="ARBA00023012"/>
    </source>
</evidence>
<dbReference type="RefSeq" id="WP_126017376.1">
    <property type="nucleotide sequence ID" value="NZ_CP034437.1"/>
</dbReference>
<keyword evidence="9" id="KW-0812">Transmembrane</keyword>
<dbReference type="InterPro" id="IPR003594">
    <property type="entry name" value="HATPase_dom"/>
</dbReference>
<dbReference type="GO" id="GO:0000155">
    <property type="term" value="F:phosphorelay sensor kinase activity"/>
    <property type="evidence" value="ECO:0007669"/>
    <property type="project" value="InterPro"/>
</dbReference>
<dbReference type="PANTHER" id="PTHR43065:SF46">
    <property type="entry name" value="C4-DICARBOXYLATE TRANSPORT SENSOR PROTEIN DCTB"/>
    <property type="match status" value="1"/>
</dbReference>